<dbReference type="PROSITE" id="PS50847">
    <property type="entry name" value="GRAM_POS_ANCHORING"/>
    <property type="match status" value="1"/>
</dbReference>
<gene>
    <name evidence="9" type="ORF">FHS37_005130</name>
</gene>
<dbReference type="RefSeq" id="WP_221500273.1">
    <property type="nucleotide sequence ID" value="NZ_BMTK01000005.1"/>
</dbReference>
<dbReference type="EMBL" id="JACHJI010000009">
    <property type="protein sequence ID" value="MBB4901050.1"/>
    <property type="molecule type" value="Genomic_DNA"/>
</dbReference>
<name>A0A7W7V8E0_9ACTN</name>
<sequence length="281" mass="28848">MRLCTPASLCLAAATAAVLPAAAPARAEAPLPACASAGDRVFPLTTRLRDGPASYTAGGGSGTWYLELTNTTGRSCTGIHPVVVLVDEERALEPSQPRLEFHDGKRSHLVRFESTDRDELVGAFADEDAGFPGFTVAPGGTLTVEVRLAVAPDAVPNEVTANAAVVQRHEDDGDWVGQSNDYRFRITAAAPASPAPPTPHRPRPDASDAPGTDVRTPAEPSGPTDPASLLSAAPGTAPPGRPLPVPGELAGTGFRSLHALLTAAAVLLTGAGAVLLARGRR</sequence>
<proteinExistence type="predicted"/>
<feature type="compositionally biased region" description="Pro residues" evidence="5">
    <location>
        <begin position="236"/>
        <end position="245"/>
    </location>
</feature>
<evidence type="ECO:0000256" key="7">
    <source>
        <dbReference type="SAM" id="SignalP"/>
    </source>
</evidence>
<keyword evidence="1" id="KW-0134">Cell wall</keyword>
<feature type="chain" id="PRO_5030560810" description="Gram-positive cocci surface proteins LPxTG domain-containing protein" evidence="7">
    <location>
        <begin position="28"/>
        <end position="281"/>
    </location>
</feature>
<accession>A0A7W7V8E0</accession>
<keyword evidence="4" id="KW-0572">Peptidoglycan-anchor</keyword>
<keyword evidence="2" id="KW-0964">Secreted</keyword>
<feature type="transmembrane region" description="Helical" evidence="6">
    <location>
        <begin position="257"/>
        <end position="277"/>
    </location>
</feature>
<evidence type="ECO:0000256" key="4">
    <source>
        <dbReference type="ARBA" id="ARBA00023088"/>
    </source>
</evidence>
<keyword evidence="10" id="KW-1185">Reference proteome</keyword>
<dbReference type="Proteomes" id="UP000579523">
    <property type="component" value="Unassembled WGS sequence"/>
</dbReference>
<reference evidence="9 10" key="1">
    <citation type="submission" date="2020-08" db="EMBL/GenBank/DDBJ databases">
        <title>Genomic Encyclopedia of Type Strains, Phase III (KMG-III): the genomes of soil and plant-associated and newly described type strains.</title>
        <authorList>
            <person name="Whitman W."/>
        </authorList>
    </citation>
    <scope>NUCLEOTIDE SEQUENCE [LARGE SCALE GENOMIC DNA]</scope>
    <source>
        <strain evidence="9 10">CECT 3273</strain>
    </source>
</reference>
<evidence type="ECO:0000313" key="10">
    <source>
        <dbReference type="Proteomes" id="UP000579523"/>
    </source>
</evidence>
<evidence type="ECO:0000256" key="3">
    <source>
        <dbReference type="ARBA" id="ARBA00022729"/>
    </source>
</evidence>
<feature type="signal peptide" evidence="7">
    <location>
        <begin position="1"/>
        <end position="27"/>
    </location>
</feature>
<evidence type="ECO:0000313" key="9">
    <source>
        <dbReference type="EMBL" id="MBB4901050.1"/>
    </source>
</evidence>
<evidence type="ECO:0000259" key="8">
    <source>
        <dbReference type="PROSITE" id="PS50847"/>
    </source>
</evidence>
<feature type="domain" description="Gram-positive cocci surface proteins LPxTG" evidence="8">
    <location>
        <begin position="249"/>
        <end position="281"/>
    </location>
</feature>
<evidence type="ECO:0000256" key="5">
    <source>
        <dbReference type="SAM" id="MobiDB-lite"/>
    </source>
</evidence>
<organism evidence="9 10">
    <name type="scientific">Streptomyces griseomycini</name>
    <dbReference type="NCBI Taxonomy" id="66895"/>
    <lineage>
        <taxon>Bacteria</taxon>
        <taxon>Bacillati</taxon>
        <taxon>Actinomycetota</taxon>
        <taxon>Actinomycetes</taxon>
        <taxon>Kitasatosporales</taxon>
        <taxon>Streptomycetaceae</taxon>
        <taxon>Streptomyces</taxon>
    </lineage>
</organism>
<protein>
    <recommendedName>
        <fullName evidence="8">Gram-positive cocci surface proteins LPxTG domain-containing protein</fullName>
    </recommendedName>
</protein>
<comment type="caution">
    <text evidence="9">The sequence shown here is derived from an EMBL/GenBank/DDBJ whole genome shotgun (WGS) entry which is preliminary data.</text>
</comment>
<evidence type="ECO:0000256" key="6">
    <source>
        <dbReference type="SAM" id="Phobius"/>
    </source>
</evidence>
<keyword evidence="6" id="KW-0472">Membrane</keyword>
<keyword evidence="6" id="KW-1133">Transmembrane helix</keyword>
<dbReference type="InterPro" id="IPR019931">
    <property type="entry name" value="LPXTG_anchor"/>
</dbReference>
<dbReference type="AlphaFoldDB" id="A0A7W7V8E0"/>
<keyword evidence="6" id="KW-0812">Transmembrane</keyword>
<keyword evidence="3 7" id="KW-0732">Signal</keyword>
<evidence type="ECO:0000256" key="1">
    <source>
        <dbReference type="ARBA" id="ARBA00022512"/>
    </source>
</evidence>
<evidence type="ECO:0000256" key="2">
    <source>
        <dbReference type="ARBA" id="ARBA00022525"/>
    </source>
</evidence>
<feature type="region of interest" description="Disordered" evidence="5">
    <location>
        <begin position="190"/>
        <end position="247"/>
    </location>
</feature>